<evidence type="ECO:0000256" key="2">
    <source>
        <dbReference type="ARBA" id="ARBA00022691"/>
    </source>
</evidence>
<dbReference type="InterPro" id="IPR058240">
    <property type="entry name" value="rSAM_sf"/>
</dbReference>
<dbReference type="InterPro" id="IPR013785">
    <property type="entry name" value="Aldolase_TIM"/>
</dbReference>
<dbReference type="GO" id="GO:0003824">
    <property type="term" value="F:catalytic activity"/>
    <property type="evidence" value="ECO:0007669"/>
    <property type="project" value="InterPro"/>
</dbReference>
<dbReference type="GO" id="GO:0051539">
    <property type="term" value="F:4 iron, 4 sulfur cluster binding"/>
    <property type="evidence" value="ECO:0007669"/>
    <property type="project" value="UniProtKB-KW"/>
</dbReference>
<gene>
    <name evidence="9" type="primary">amrS</name>
    <name evidence="8" type="ORF">AELL_0693</name>
    <name evidence="9" type="ORF">CP962_06335</name>
</gene>
<dbReference type="Proteomes" id="UP000262582">
    <property type="component" value="Chromosome"/>
</dbReference>
<evidence type="ECO:0000313" key="10">
    <source>
        <dbReference type="Proteomes" id="UP000262582"/>
    </source>
</evidence>
<evidence type="ECO:0000256" key="6">
    <source>
        <dbReference type="PIRSR" id="PIRSR004869-50"/>
    </source>
</evidence>
<dbReference type="PIRSF" id="PIRSF004869">
    <property type="entry name" value="PflX_prd"/>
    <property type="match status" value="1"/>
</dbReference>
<dbReference type="InterPro" id="IPR016431">
    <property type="entry name" value="Pyrv-formate_lyase-activ_prd"/>
</dbReference>
<accession>A0A347U695</accession>
<feature type="binding site" evidence="6">
    <location>
        <position position="85"/>
    </location>
    <ligand>
        <name>[4Fe-4S] cluster</name>
        <dbReference type="ChEBI" id="CHEBI:49883"/>
        <note>4Fe-4S-S-AdoMet</note>
    </ligand>
</feature>
<keyword evidence="4 6" id="KW-0408">Iron</keyword>
<dbReference type="NCBIfam" id="TIGR04337">
    <property type="entry name" value="AmmeMemoSam_rS"/>
    <property type="match status" value="1"/>
</dbReference>
<evidence type="ECO:0000313" key="8">
    <source>
        <dbReference type="EMBL" id="AXX94373.1"/>
    </source>
</evidence>
<reference evidence="8 10" key="2">
    <citation type="submission" date="2018-08" db="EMBL/GenBank/DDBJ databases">
        <title>Complete genome of the Arcobacter ellisii type strain LMG 26155.</title>
        <authorList>
            <person name="Miller W.G."/>
            <person name="Yee E."/>
            <person name="Bono J.L."/>
        </authorList>
    </citation>
    <scope>NUCLEOTIDE SEQUENCE [LARGE SCALE GENOMIC DNA]</scope>
    <source>
        <strain evidence="8 10">LMG 26155</strain>
    </source>
</reference>
<name>A0A347U695_9BACT</name>
<dbReference type="RefSeq" id="WP_118916603.1">
    <property type="nucleotide sequence ID" value="NZ_CP032097.1"/>
</dbReference>
<dbReference type="InterPro" id="IPR007197">
    <property type="entry name" value="rSAM"/>
</dbReference>
<dbReference type="EMBL" id="NXIG01000005">
    <property type="protein sequence ID" value="RXI31073.1"/>
    <property type="molecule type" value="Genomic_DNA"/>
</dbReference>
<dbReference type="SUPFAM" id="SSF102114">
    <property type="entry name" value="Radical SAM enzymes"/>
    <property type="match status" value="1"/>
</dbReference>
<dbReference type="Gene3D" id="3.20.20.70">
    <property type="entry name" value="Aldolase class I"/>
    <property type="match status" value="1"/>
</dbReference>
<feature type="binding site" evidence="6">
    <location>
        <position position="78"/>
    </location>
    <ligand>
        <name>[4Fe-4S] cluster</name>
        <dbReference type="ChEBI" id="CHEBI:49883"/>
        <note>4Fe-4S-S-AdoMet</note>
    </ligand>
</feature>
<organism evidence="9 11">
    <name type="scientific">Arcobacter ellisii</name>
    <dbReference type="NCBI Taxonomy" id="913109"/>
    <lineage>
        <taxon>Bacteria</taxon>
        <taxon>Pseudomonadati</taxon>
        <taxon>Campylobacterota</taxon>
        <taxon>Epsilonproteobacteria</taxon>
        <taxon>Campylobacterales</taxon>
        <taxon>Arcobacteraceae</taxon>
        <taxon>Arcobacter</taxon>
    </lineage>
</organism>
<keyword evidence="5 6" id="KW-0411">Iron-sulfur</keyword>
<dbReference type="KEGG" id="aell:AELL_0693"/>
<keyword evidence="10" id="KW-1185">Reference proteome</keyword>
<dbReference type="OrthoDB" id="9778883at2"/>
<protein>
    <submittedName>
        <fullName evidence="9">AmmeMemoRadiSam system radical SAM enzyme</fullName>
    </submittedName>
</protein>
<keyword evidence="2 6" id="KW-0949">S-adenosyl-L-methionine</keyword>
<dbReference type="PANTHER" id="PTHR30352">
    <property type="entry name" value="PYRUVATE FORMATE-LYASE-ACTIVATING ENZYME"/>
    <property type="match status" value="1"/>
</dbReference>
<evidence type="ECO:0000256" key="3">
    <source>
        <dbReference type="ARBA" id="ARBA00022723"/>
    </source>
</evidence>
<evidence type="ECO:0000256" key="4">
    <source>
        <dbReference type="ARBA" id="ARBA00023004"/>
    </source>
</evidence>
<feature type="binding site" evidence="6">
    <location>
        <position position="82"/>
    </location>
    <ligand>
        <name>[4Fe-4S] cluster</name>
        <dbReference type="ChEBI" id="CHEBI:49883"/>
        <note>4Fe-4S-S-AdoMet</note>
    </ligand>
</feature>
<evidence type="ECO:0000256" key="1">
    <source>
        <dbReference type="ARBA" id="ARBA00022485"/>
    </source>
</evidence>
<dbReference type="Proteomes" id="UP000290588">
    <property type="component" value="Unassembled WGS sequence"/>
</dbReference>
<reference evidence="9 11" key="1">
    <citation type="submission" date="2017-09" db="EMBL/GenBank/DDBJ databases">
        <title>Genomics of the genus Arcobacter.</title>
        <authorList>
            <person name="Perez-Cataluna A."/>
            <person name="Figueras M.J."/>
            <person name="Salas-Masso N."/>
        </authorList>
    </citation>
    <scope>NUCLEOTIDE SEQUENCE [LARGE SCALE GENOMIC DNA]</scope>
    <source>
        <strain evidence="9 11">CECT 7837</strain>
    </source>
</reference>
<dbReference type="InterPro" id="IPR034457">
    <property type="entry name" value="Organic_radical-activating"/>
</dbReference>
<dbReference type="Pfam" id="PF04055">
    <property type="entry name" value="Radical_SAM"/>
    <property type="match status" value="1"/>
</dbReference>
<evidence type="ECO:0000259" key="7">
    <source>
        <dbReference type="PROSITE" id="PS51918"/>
    </source>
</evidence>
<feature type="domain" description="Radical SAM core" evidence="7">
    <location>
        <begin position="63"/>
        <end position="276"/>
    </location>
</feature>
<evidence type="ECO:0000256" key="5">
    <source>
        <dbReference type="ARBA" id="ARBA00023014"/>
    </source>
</evidence>
<proteinExistence type="predicted"/>
<evidence type="ECO:0000313" key="11">
    <source>
        <dbReference type="Proteomes" id="UP000290588"/>
    </source>
</evidence>
<dbReference type="CDD" id="cd01335">
    <property type="entry name" value="Radical_SAM"/>
    <property type="match status" value="1"/>
</dbReference>
<dbReference type="PROSITE" id="PS51918">
    <property type="entry name" value="RADICAL_SAM"/>
    <property type="match status" value="1"/>
</dbReference>
<dbReference type="AlphaFoldDB" id="A0A347U695"/>
<sequence>MKFYKQEKERLVCLLCSYYCKLKVGQTGVCGVNKNIGDKIECLVYGYLSALNIDPIEKKPLYHFLPSSKSLSLGTVGCNFRCSFCQNWQISQNNNINKNNYFSVDEIVNIAKEKKCESISYTYNEPTIFYPFARDIALKAKEFGLKSVFVSNGFESSEVIADMKGVIDAMNIDLKSFDKNYYKKSLGGDLKVVCDNLINIKKNDIHLEITTLIVPSKNDSKVELENIVKFIKENLGVDVPWHISAFHPDYKEQDLERTKDESLEMAYDIAKSHGLNYVYMGNSTFENDTVCKNCGEVLIRREYFNILENRVLNGCCPKCKTKLDGVFK</sequence>
<comment type="cofactor">
    <cofactor evidence="6">
        <name>[4Fe-4S] cluster</name>
        <dbReference type="ChEBI" id="CHEBI:49883"/>
    </cofactor>
    <text evidence="6">Binds 1 [4Fe-4S] cluster. The cluster is coordinated with 3 cysteines and an exchangeable S-adenosyl-L-methionine.</text>
</comment>
<evidence type="ECO:0000313" key="9">
    <source>
        <dbReference type="EMBL" id="RXI31073.1"/>
    </source>
</evidence>
<dbReference type="InterPro" id="IPR027596">
    <property type="entry name" value="AmmeMemoSam_rS"/>
</dbReference>
<keyword evidence="1" id="KW-0004">4Fe-4S</keyword>
<dbReference type="EMBL" id="CP032097">
    <property type="protein sequence ID" value="AXX94373.1"/>
    <property type="molecule type" value="Genomic_DNA"/>
</dbReference>
<keyword evidence="3 6" id="KW-0479">Metal-binding</keyword>
<dbReference type="PANTHER" id="PTHR30352:SF5">
    <property type="entry name" value="PYRUVATE FORMATE-LYASE 1-ACTIVATING ENZYME"/>
    <property type="match status" value="1"/>
</dbReference>
<dbReference type="SFLD" id="SFLDS00029">
    <property type="entry name" value="Radical_SAM"/>
    <property type="match status" value="1"/>
</dbReference>
<dbReference type="SFLD" id="SFLDG01101">
    <property type="entry name" value="Uncharacterised_Radical_SAM_Su"/>
    <property type="match status" value="1"/>
</dbReference>
<dbReference type="GO" id="GO:0046872">
    <property type="term" value="F:metal ion binding"/>
    <property type="evidence" value="ECO:0007669"/>
    <property type="project" value="UniProtKB-KW"/>
</dbReference>